<keyword evidence="1" id="KW-0472">Membrane</keyword>
<dbReference type="AlphaFoldDB" id="K5XFM8"/>
<keyword evidence="1" id="KW-0812">Transmembrane</keyword>
<feature type="domain" description="DUF6534" evidence="2">
    <location>
        <begin position="163"/>
        <end position="218"/>
    </location>
</feature>
<dbReference type="OrthoDB" id="3046394at2759"/>
<reference evidence="4" key="1">
    <citation type="journal article" date="2012" name="Proc. Natl. Acad. Sci. U.S.A.">
        <title>Genome sequence of the button mushroom Agaricus bisporus reveals mechanisms governing adaptation to a humic-rich ecological niche.</title>
        <authorList>
            <person name="Morin E."/>
            <person name="Kohler A."/>
            <person name="Baker A.R."/>
            <person name="Foulongne-Oriol M."/>
            <person name="Lombard V."/>
            <person name="Nagy L.G."/>
            <person name="Ohm R.A."/>
            <person name="Patyshakuliyeva A."/>
            <person name="Brun A."/>
            <person name="Aerts A.L."/>
            <person name="Bailey A.M."/>
            <person name="Billette C."/>
            <person name="Coutinho P.M."/>
            <person name="Deakin G."/>
            <person name="Doddapaneni H."/>
            <person name="Floudas D."/>
            <person name="Grimwood J."/>
            <person name="Hilden K."/>
            <person name="Kuees U."/>
            <person name="LaButti K.M."/>
            <person name="Lapidus A."/>
            <person name="Lindquist E.A."/>
            <person name="Lucas S.M."/>
            <person name="Murat C."/>
            <person name="Riley R.W."/>
            <person name="Salamov A.A."/>
            <person name="Schmutz J."/>
            <person name="Subramanian V."/>
            <person name="Woesten H.A.B."/>
            <person name="Xu J."/>
            <person name="Eastwood D.C."/>
            <person name="Foster G.D."/>
            <person name="Sonnenberg A.S."/>
            <person name="Cullen D."/>
            <person name="de Vries R.P."/>
            <person name="Lundell T."/>
            <person name="Hibbett D.S."/>
            <person name="Henrissat B."/>
            <person name="Burton K.S."/>
            <person name="Kerrigan R.W."/>
            <person name="Challen M.P."/>
            <person name="Grigoriev I.V."/>
            <person name="Martin F."/>
        </authorList>
    </citation>
    <scope>NUCLEOTIDE SEQUENCE [LARGE SCALE GENOMIC DNA]</scope>
    <source>
        <strain evidence="4">JB137-S8 / ATCC MYA-4627 / FGSC 10392</strain>
    </source>
</reference>
<dbReference type="PANTHER" id="PTHR40465:SF1">
    <property type="entry name" value="DUF6534 DOMAIN-CONTAINING PROTEIN"/>
    <property type="match status" value="1"/>
</dbReference>
<protein>
    <recommendedName>
        <fullName evidence="2">DUF6534 domain-containing protein</fullName>
    </recommendedName>
</protein>
<evidence type="ECO:0000256" key="1">
    <source>
        <dbReference type="SAM" id="Phobius"/>
    </source>
</evidence>
<accession>K5XFM8</accession>
<dbReference type="OMA" id="LWLASEC"/>
<dbReference type="Proteomes" id="UP000008493">
    <property type="component" value="Unassembled WGS sequence"/>
</dbReference>
<dbReference type="RefSeq" id="XP_007327781.1">
    <property type="nucleotide sequence ID" value="XM_007327719.1"/>
</dbReference>
<sequence length="239" mass="26972">MAGPAETAHGPMLIGTLLNVLLFGVMIAQVYIYYTSYRRDRLVLKLFVFTVFLADTVNSVLDIVYIYMCLIVHFGDTDYLKVTNWQFSSAPVLTGIIALMVQLFFAWRIQLLTRNWFLVAVVSMLSLASAICATVITWFVTVVPQFDRFQEFQGVVIGWLSCAAAADILITTILVWHLRMHKTGFKKSDIVVDRIIRMTVQTGLVTSVVAIVDLSLYLGIPTLAIQFYPVQALFKFSHE</sequence>
<feature type="transmembrane region" description="Helical" evidence="1">
    <location>
        <begin position="199"/>
        <end position="220"/>
    </location>
</feature>
<feature type="transmembrane region" description="Helical" evidence="1">
    <location>
        <begin position="46"/>
        <end position="68"/>
    </location>
</feature>
<organism evidence="3 4">
    <name type="scientific">Agaricus bisporus var. burnettii (strain JB137-S8 / ATCC MYA-4627 / FGSC 10392)</name>
    <name type="common">White button mushroom</name>
    <dbReference type="NCBI Taxonomy" id="597362"/>
    <lineage>
        <taxon>Eukaryota</taxon>
        <taxon>Fungi</taxon>
        <taxon>Dikarya</taxon>
        <taxon>Basidiomycota</taxon>
        <taxon>Agaricomycotina</taxon>
        <taxon>Agaricomycetes</taxon>
        <taxon>Agaricomycetidae</taxon>
        <taxon>Agaricales</taxon>
        <taxon>Agaricineae</taxon>
        <taxon>Agaricaceae</taxon>
        <taxon>Agaricus</taxon>
    </lineage>
</organism>
<dbReference type="KEGG" id="abp:AGABI1DRAFT105410"/>
<name>K5XFM8_AGABU</name>
<dbReference type="eggNOG" id="ENOG502RY7K">
    <property type="taxonomic scope" value="Eukaryota"/>
</dbReference>
<evidence type="ECO:0000313" key="3">
    <source>
        <dbReference type="EMBL" id="EKM82037.1"/>
    </source>
</evidence>
<dbReference type="GeneID" id="18822138"/>
<dbReference type="STRING" id="597362.K5XFM8"/>
<dbReference type="HOGENOM" id="CLU_046025_16_0_1"/>
<feature type="transmembrane region" description="Helical" evidence="1">
    <location>
        <begin position="12"/>
        <end position="34"/>
    </location>
</feature>
<dbReference type="EMBL" id="JH971387">
    <property type="protein sequence ID" value="EKM82037.1"/>
    <property type="molecule type" value="Genomic_DNA"/>
</dbReference>
<dbReference type="PANTHER" id="PTHR40465">
    <property type="entry name" value="CHROMOSOME 1, WHOLE GENOME SHOTGUN SEQUENCE"/>
    <property type="match status" value="1"/>
</dbReference>
<evidence type="ECO:0000313" key="4">
    <source>
        <dbReference type="Proteomes" id="UP000008493"/>
    </source>
</evidence>
<gene>
    <name evidence="3" type="ORF">AGABI1DRAFT_105410</name>
</gene>
<dbReference type="Pfam" id="PF20152">
    <property type="entry name" value="DUF6534"/>
    <property type="match status" value="1"/>
</dbReference>
<feature type="transmembrane region" description="Helical" evidence="1">
    <location>
        <begin position="88"/>
        <end position="109"/>
    </location>
</feature>
<keyword evidence="4" id="KW-1185">Reference proteome</keyword>
<dbReference type="InParanoid" id="K5XFM8"/>
<feature type="transmembrane region" description="Helical" evidence="1">
    <location>
        <begin position="152"/>
        <end position="178"/>
    </location>
</feature>
<proteinExistence type="predicted"/>
<feature type="transmembrane region" description="Helical" evidence="1">
    <location>
        <begin position="116"/>
        <end position="140"/>
    </location>
</feature>
<evidence type="ECO:0000259" key="2">
    <source>
        <dbReference type="Pfam" id="PF20152"/>
    </source>
</evidence>
<keyword evidence="1" id="KW-1133">Transmembrane helix</keyword>
<dbReference type="InterPro" id="IPR045339">
    <property type="entry name" value="DUF6534"/>
</dbReference>